<proteinExistence type="predicted"/>
<dbReference type="InterPro" id="IPR037272">
    <property type="entry name" value="SNS_sf"/>
</dbReference>
<keyword evidence="8" id="KW-1015">Disulfide bond</keyword>
<dbReference type="SUPFAM" id="SSF161070">
    <property type="entry name" value="SNF-like"/>
    <property type="match status" value="1"/>
</dbReference>
<dbReference type="EMBL" id="CATQJL010000112">
    <property type="protein sequence ID" value="CAJ0592804.1"/>
    <property type="molecule type" value="Genomic_DNA"/>
</dbReference>
<feature type="disulfide bond" evidence="8">
    <location>
        <begin position="70"/>
        <end position="79"/>
    </location>
</feature>
<keyword evidence="2" id="KW-0813">Transport</keyword>
<gene>
    <name evidence="11" type="ORF">CYNAS_LOCUS4787</name>
</gene>
<evidence type="ECO:0000256" key="10">
    <source>
        <dbReference type="SAM" id="Phobius"/>
    </source>
</evidence>
<keyword evidence="3 10" id="KW-0812">Transmembrane</keyword>
<evidence type="ECO:0000313" key="11">
    <source>
        <dbReference type="EMBL" id="CAJ0592804.1"/>
    </source>
</evidence>
<feature type="binding site" evidence="7">
    <location>
        <position position="319"/>
    </location>
    <ligand>
        <name>Na(+)</name>
        <dbReference type="ChEBI" id="CHEBI:29101"/>
        <label>1</label>
    </ligand>
</feature>
<feature type="transmembrane region" description="Helical" evidence="10">
    <location>
        <begin position="348"/>
        <end position="373"/>
    </location>
</feature>
<dbReference type="Pfam" id="PF00209">
    <property type="entry name" value="SNF"/>
    <property type="match status" value="1"/>
</dbReference>
<evidence type="ECO:0000256" key="6">
    <source>
        <dbReference type="ARBA" id="ARBA00023136"/>
    </source>
</evidence>
<sequence>MLYLEMLMGQYSNEGPTTLFAHYVPAFQGLGWAMALICFTVAIYYCVVVAWCFLYFFAIISGETVVWSRCDNVWNDVYCIETEAMKKCKQRDPSKPIAFNGSCIASAIEGLKTPYDQYFTNVMTKRSSGIEHYGGINWSTLLALAIIWIFVGLILLKGYVYLGKAAYVFSVAPFAIVFVVFWRAITLDGAIFGVYYYFGTPDFYTLLHHETWTEALMQVCFNLNVGYGGIIVVASYNRRKNNCYKDAWVVVIATFVMNIFGGVVVFASLGYISKQLNKPINGIVSSGLSIAFVAYLEAMQAMPYSSVWSMFFFAMLFLLGFGSVMVSAETICTCIYDEWPSTRSFKWVIAFFCSAIHLFFGIIMTTESGFYWFTLLDEFSGSTSLCLIVSMEAFMLMHIFGHVHVYEIINEIFGERSGSILSMLGPHSRLWEICWKFFIPAMGLMHVLFTVIRKDPKVEDYMRREDFPLWALAVGRCLRLLPLLPVLVFFIVNVIRWRRKKMSLKTLFFQPVQTPRDSRSDQKDISSNKSGESGRLPP</sequence>
<protein>
    <submittedName>
        <fullName evidence="11">Uncharacterized protein</fullName>
    </submittedName>
</protein>
<dbReference type="PROSITE" id="PS50267">
    <property type="entry name" value="NA_NEUROTRAN_SYMP_3"/>
    <property type="match status" value="1"/>
</dbReference>
<keyword evidence="7" id="KW-0915">Sodium</keyword>
<dbReference type="InterPro" id="IPR000175">
    <property type="entry name" value="Na/ntran_symport"/>
</dbReference>
<comment type="caution">
    <text evidence="11">The sequence shown here is derived from an EMBL/GenBank/DDBJ whole genome shotgun (WGS) entry which is preliminary data.</text>
</comment>
<reference evidence="11" key="1">
    <citation type="submission" date="2023-07" db="EMBL/GenBank/DDBJ databases">
        <authorList>
            <consortium name="CYATHOMIX"/>
        </authorList>
    </citation>
    <scope>NUCLEOTIDE SEQUENCE</scope>
    <source>
        <strain evidence="11">N/A</strain>
    </source>
</reference>
<keyword evidence="4" id="KW-0769">Symport</keyword>
<dbReference type="GO" id="GO:0043005">
    <property type="term" value="C:neuron projection"/>
    <property type="evidence" value="ECO:0007669"/>
    <property type="project" value="TreeGrafter"/>
</dbReference>
<keyword evidence="5 10" id="KW-1133">Transmembrane helix</keyword>
<feature type="region of interest" description="Disordered" evidence="9">
    <location>
        <begin position="514"/>
        <end position="538"/>
    </location>
</feature>
<dbReference type="Proteomes" id="UP001176961">
    <property type="component" value="Unassembled WGS sequence"/>
</dbReference>
<dbReference type="AlphaFoldDB" id="A0AA36DVN4"/>
<dbReference type="PANTHER" id="PTHR11616:SF326">
    <property type="entry name" value="SODIUM-DEPENDENT TRANSPORTER SNF-5"/>
    <property type="match status" value="1"/>
</dbReference>
<feature type="transmembrane region" description="Helical" evidence="10">
    <location>
        <begin position="32"/>
        <end position="59"/>
    </location>
</feature>
<dbReference type="GO" id="GO:0046872">
    <property type="term" value="F:metal ion binding"/>
    <property type="evidence" value="ECO:0007669"/>
    <property type="project" value="UniProtKB-KW"/>
</dbReference>
<feature type="transmembrane region" description="Helical" evidence="10">
    <location>
        <begin position="308"/>
        <end position="336"/>
    </location>
</feature>
<keyword evidence="12" id="KW-1185">Reference proteome</keyword>
<evidence type="ECO:0000256" key="7">
    <source>
        <dbReference type="PIRSR" id="PIRSR600175-1"/>
    </source>
</evidence>
<evidence type="ECO:0000256" key="2">
    <source>
        <dbReference type="ARBA" id="ARBA00022448"/>
    </source>
</evidence>
<evidence type="ECO:0000256" key="8">
    <source>
        <dbReference type="PIRSR" id="PIRSR600175-2"/>
    </source>
</evidence>
<evidence type="ECO:0000313" key="12">
    <source>
        <dbReference type="Proteomes" id="UP001176961"/>
    </source>
</evidence>
<evidence type="ECO:0000256" key="5">
    <source>
        <dbReference type="ARBA" id="ARBA00022989"/>
    </source>
</evidence>
<keyword evidence="6 10" id="KW-0472">Membrane</keyword>
<dbReference type="PANTHER" id="PTHR11616">
    <property type="entry name" value="SODIUM/CHLORIDE DEPENDENT TRANSPORTER"/>
    <property type="match status" value="1"/>
</dbReference>
<dbReference type="GO" id="GO:0005332">
    <property type="term" value="F:gamma-aminobutyric acid:sodium:chloride symporter activity"/>
    <property type="evidence" value="ECO:0007669"/>
    <property type="project" value="TreeGrafter"/>
</dbReference>
<accession>A0AA36DVN4</accession>
<feature type="transmembrane region" description="Helical" evidence="10">
    <location>
        <begin position="385"/>
        <end position="409"/>
    </location>
</feature>
<organism evidence="11 12">
    <name type="scientific">Cylicocyclus nassatus</name>
    <name type="common">Nematode worm</name>
    <dbReference type="NCBI Taxonomy" id="53992"/>
    <lineage>
        <taxon>Eukaryota</taxon>
        <taxon>Metazoa</taxon>
        <taxon>Ecdysozoa</taxon>
        <taxon>Nematoda</taxon>
        <taxon>Chromadorea</taxon>
        <taxon>Rhabditida</taxon>
        <taxon>Rhabditina</taxon>
        <taxon>Rhabditomorpha</taxon>
        <taxon>Strongyloidea</taxon>
        <taxon>Strongylidae</taxon>
        <taxon>Cylicocyclus</taxon>
    </lineage>
</organism>
<name>A0AA36DVN4_CYLNA</name>
<feature type="transmembrane region" description="Helical" evidence="10">
    <location>
        <begin position="248"/>
        <end position="272"/>
    </location>
</feature>
<feature type="transmembrane region" description="Helical" evidence="10">
    <location>
        <begin position="469"/>
        <end position="495"/>
    </location>
</feature>
<dbReference type="PRINTS" id="PR00176">
    <property type="entry name" value="NANEUSMPORT"/>
</dbReference>
<dbReference type="GO" id="GO:0005886">
    <property type="term" value="C:plasma membrane"/>
    <property type="evidence" value="ECO:0007669"/>
    <property type="project" value="TreeGrafter"/>
</dbReference>
<keyword evidence="7" id="KW-0479">Metal-binding</keyword>
<evidence type="ECO:0000256" key="4">
    <source>
        <dbReference type="ARBA" id="ARBA00022847"/>
    </source>
</evidence>
<feature type="compositionally biased region" description="Basic and acidic residues" evidence="9">
    <location>
        <begin position="516"/>
        <end position="526"/>
    </location>
</feature>
<feature type="transmembrane region" description="Helical" evidence="10">
    <location>
        <begin position="430"/>
        <end position="449"/>
    </location>
</feature>
<feature type="binding site" evidence="7">
    <location>
        <position position="323"/>
    </location>
    <ligand>
        <name>Na(+)</name>
        <dbReference type="ChEBI" id="CHEBI:29101"/>
        <label>1</label>
    </ligand>
</feature>
<feature type="transmembrane region" description="Helical" evidence="10">
    <location>
        <begin position="141"/>
        <end position="162"/>
    </location>
</feature>
<evidence type="ECO:0000256" key="1">
    <source>
        <dbReference type="ARBA" id="ARBA00004141"/>
    </source>
</evidence>
<comment type="subcellular location">
    <subcellularLocation>
        <location evidence="1">Membrane</location>
        <topology evidence="1">Multi-pass membrane protein</topology>
    </subcellularLocation>
</comment>
<evidence type="ECO:0000256" key="9">
    <source>
        <dbReference type="SAM" id="MobiDB-lite"/>
    </source>
</evidence>
<evidence type="ECO:0000256" key="3">
    <source>
        <dbReference type="ARBA" id="ARBA00022692"/>
    </source>
</evidence>
<feature type="transmembrane region" description="Helical" evidence="10">
    <location>
        <begin position="219"/>
        <end position="236"/>
    </location>
</feature>